<dbReference type="GO" id="GO:0032259">
    <property type="term" value="P:methylation"/>
    <property type="evidence" value="ECO:0007669"/>
    <property type="project" value="UniProtKB-KW"/>
</dbReference>
<dbReference type="Gene3D" id="3.40.50.150">
    <property type="entry name" value="Vaccinia Virus protein VP39"/>
    <property type="match status" value="1"/>
</dbReference>
<evidence type="ECO:0000313" key="3">
    <source>
        <dbReference type="Proteomes" id="UP000293568"/>
    </source>
</evidence>
<gene>
    <name evidence="2" type="ORF">ET464_17565</name>
</gene>
<evidence type="ECO:0000259" key="1">
    <source>
        <dbReference type="Pfam" id="PF13649"/>
    </source>
</evidence>
<dbReference type="InterPro" id="IPR041698">
    <property type="entry name" value="Methyltransf_25"/>
</dbReference>
<dbReference type="Proteomes" id="UP000293568">
    <property type="component" value="Chromosome"/>
</dbReference>
<evidence type="ECO:0000313" key="2">
    <source>
        <dbReference type="EMBL" id="QAY67921.1"/>
    </source>
</evidence>
<dbReference type="GO" id="GO:0008168">
    <property type="term" value="F:methyltransferase activity"/>
    <property type="evidence" value="ECO:0007669"/>
    <property type="project" value="UniProtKB-KW"/>
</dbReference>
<dbReference type="OrthoDB" id="9810615at2"/>
<dbReference type="CDD" id="cd02440">
    <property type="entry name" value="AdoMet_MTases"/>
    <property type="match status" value="1"/>
</dbReference>
<dbReference type="InterPro" id="IPR029063">
    <property type="entry name" value="SAM-dependent_MTases_sf"/>
</dbReference>
<dbReference type="EMBL" id="CP035492">
    <property type="protein sequence ID" value="QAY67921.1"/>
    <property type="molecule type" value="Genomic_DNA"/>
</dbReference>
<dbReference type="Pfam" id="PF13649">
    <property type="entry name" value="Methyltransf_25"/>
    <property type="match status" value="1"/>
</dbReference>
<accession>A0A4V0YFJ4</accession>
<feature type="domain" description="Methyltransferase" evidence="1">
    <location>
        <begin position="83"/>
        <end position="181"/>
    </location>
</feature>
<proteinExistence type="predicted"/>
<keyword evidence="3" id="KW-1185">Reference proteome</keyword>
<keyword evidence="2" id="KW-0489">Methyltransferase</keyword>
<keyword evidence="2" id="KW-0808">Transferase</keyword>
<protein>
    <submittedName>
        <fullName evidence="2">Class I SAM-dependent methyltransferase</fullName>
    </submittedName>
</protein>
<dbReference type="KEGG" id="pprt:ET464_17565"/>
<organism evidence="2 3">
    <name type="scientific">Paenibacillus protaetiae</name>
    <dbReference type="NCBI Taxonomy" id="2509456"/>
    <lineage>
        <taxon>Bacteria</taxon>
        <taxon>Bacillati</taxon>
        <taxon>Bacillota</taxon>
        <taxon>Bacilli</taxon>
        <taxon>Bacillales</taxon>
        <taxon>Paenibacillaceae</taxon>
        <taxon>Paenibacillus</taxon>
    </lineage>
</organism>
<dbReference type="PANTHER" id="PTHR43591">
    <property type="entry name" value="METHYLTRANSFERASE"/>
    <property type="match status" value="1"/>
</dbReference>
<name>A0A4V0YFJ4_9BACL</name>
<dbReference type="SUPFAM" id="SSF53335">
    <property type="entry name" value="S-adenosyl-L-methionine-dependent methyltransferases"/>
    <property type="match status" value="1"/>
</dbReference>
<reference evidence="2 3" key="1">
    <citation type="submission" date="2019-01" db="EMBL/GenBank/DDBJ databases">
        <title>Genome sequencing of strain FW100M-2.</title>
        <authorList>
            <person name="Heo J."/>
            <person name="Kim S.-J."/>
            <person name="Kim J.-S."/>
            <person name="Hong S.-B."/>
            <person name="Kwon S.-W."/>
        </authorList>
    </citation>
    <scope>NUCLEOTIDE SEQUENCE [LARGE SCALE GENOMIC DNA]</scope>
    <source>
        <strain evidence="2 3">FW100M-2</strain>
    </source>
</reference>
<dbReference type="AlphaFoldDB" id="A0A4V0YFJ4"/>
<sequence length="306" mass="34797">MLVWMLYKRCFLWILFAAGLSFPQVRFYNGGYSHLKEAQRLNQVIGYYQATDEDSRFSRNSRKIEFLTTTDILDRIVPPGSAILDVGAGTGVYSFYYAEKGHDVTAVDLTPKHIDMIQRKRDNYASDIKLKAAVGDATDLSEYESEMYDVALCFGPVYHLVEEEARNRCFRECLRVLKPGGILAAAYINKFDVMPMLATRDASFLRESVVDKMLNEGVIRSGDADCFWTDAYFTSPDEMEQLLARFGVQVIDHAATDGLSHTIGDHIDRLTDEQFHVWVNYHKRTCRERTIMGISSHGLIAGRKAL</sequence>